<organism evidence="10 11">
    <name type="scientific">Candidatus Desulfovibrio intestinipullorum</name>
    <dbReference type="NCBI Taxonomy" id="2838536"/>
    <lineage>
        <taxon>Bacteria</taxon>
        <taxon>Pseudomonadati</taxon>
        <taxon>Thermodesulfobacteriota</taxon>
        <taxon>Desulfovibrionia</taxon>
        <taxon>Desulfovibrionales</taxon>
        <taxon>Desulfovibrionaceae</taxon>
        <taxon>Desulfovibrio</taxon>
    </lineage>
</organism>
<keyword evidence="5" id="KW-0007">Acetylation</keyword>
<dbReference type="EC" id="6.2.1.1" evidence="6"/>
<dbReference type="EMBL" id="DXHV01000025">
    <property type="protein sequence ID" value="HIV99941.1"/>
    <property type="molecule type" value="Genomic_DNA"/>
</dbReference>
<dbReference type="GO" id="GO:0016208">
    <property type="term" value="F:AMP binding"/>
    <property type="evidence" value="ECO:0007669"/>
    <property type="project" value="InterPro"/>
</dbReference>
<comment type="caution">
    <text evidence="10">The sequence shown here is derived from an EMBL/GenBank/DDBJ whole genome shotgun (WGS) entry which is preliminary data.</text>
</comment>
<keyword evidence="4" id="KW-0067">ATP-binding</keyword>
<dbReference type="InterPro" id="IPR025110">
    <property type="entry name" value="AMP-bd_C"/>
</dbReference>
<dbReference type="GO" id="GO:0019427">
    <property type="term" value="P:acetyl-CoA biosynthetic process from acetate"/>
    <property type="evidence" value="ECO:0007669"/>
    <property type="project" value="UniProtKB-UniRule"/>
</dbReference>
<evidence type="ECO:0000259" key="9">
    <source>
        <dbReference type="Pfam" id="PF16177"/>
    </source>
</evidence>
<dbReference type="Gene3D" id="3.40.50.12780">
    <property type="entry name" value="N-terminal domain of ligase-like"/>
    <property type="match status" value="1"/>
</dbReference>
<dbReference type="Gene3D" id="3.30.300.30">
    <property type="match status" value="1"/>
</dbReference>
<dbReference type="FunFam" id="3.40.50.12780:FF:000001">
    <property type="entry name" value="Acetyl-coenzyme A synthetase"/>
    <property type="match status" value="1"/>
</dbReference>
<evidence type="ECO:0000259" key="8">
    <source>
        <dbReference type="Pfam" id="PF13193"/>
    </source>
</evidence>
<evidence type="ECO:0000256" key="6">
    <source>
        <dbReference type="NCBIfam" id="TIGR02188"/>
    </source>
</evidence>
<dbReference type="Pfam" id="PF13193">
    <property type="entry name" value="AMP-binding_C"/>
    <property type="match status" value="1"/>
</dbReference>
<keyword evidence="2 10" id="KW-0436">Ligase</keyword>
<dbReference type="GO" id="GO:0003987">
    <property type="term" value="F:acetate-CoA ligase activity"/>
    <property type="evidence" value="ECO:0007669"/>
    <property type="project" value="UniProtKB-UniRule"/>
</dbReference>
<dbReference type="NCBIfam" id="TIGR02188">
    <property type="entry name" value="Ac_CoA_lig_AcsA"/>
    <property type="match status" value="1"/>
</dbReference>
<accession>A0A9D1PWK2</accession>
<name>A0A9D1PWK2_9BACT</name>
<dbReference type="Pfam" id="PF00501">
    <property type="entry name" value="AMP-binding"/>
    <property type="match status" value="1"/>
</dbReference>
<dbReference type="Pfam" id="PF16177">
    <property type="entry name" value="ACAS_N"/>
    <property type="match status" value="1"/>
</dbReference>
<dbReference type="InterPro" id="IPR045851">
    <property type="entry name" value="AMP-bd_C_sf"/>
</dbReference>
<dbReference type="Proteomes" id="UP000886752">
    <property type="component" value="Unassembled WGS sequence"/>
</dbReference>
<feature type="domain" description="AMP-dependent synthetase/ligase" evidence="7">
    <location>
        <begin position="101"/>
        <end position="493"/>
    </location>
</feature>
<dbReference type="NCBIfam" id="NF001208">
    <property type="entry name" value="PRK00174.1"/>
    <property type="match status" value="1"/>
</dbReference>
<dbReference type="InterPro" id="IPR000873">
    <property type="entry name" value="AMP-dep_synth/lig_dom"/>
</dbReference>
<keyword evidence="3" id="KW-0547">Nucleotide-binding</keyword>
<reference evidence="10" key="2">
    <citation type="submission" date="2021-04" db="EMBL/GenBank/DDBJ databases">
        <authorList>
            <person name="Gilroy R."/>
        </authorList>
    </citation>
    <scope>NUCLEOTIDE SEQUENCE</scope>
    <source>
        <strain evidence="10">ChiHecec2B26-446</strain>
    </source>
</reference>
<dbReference type="PANTHER" id="PTHR24095">
    <property type="entry name" value="ACETYL-COENZYME A SYNTHETASE"/>
    <property type="match status" value="1"/>
</dbReference>
<evidence type="ECO:0000256" key="2">
    <source>
        <dbReference type="ARBA" id="ARBA00022598"/>
    </source>
</evidence>
<protein>
    <recommendedName>
        <fullName evidence="6">Acetate--CoA ligase</fullName>
        <ecNumber evidence="6">6.2.1.1</ecNumber>
    </recommendedName>
</protein>
<feature type="domain" description="Acetyl-coenzyme A synthetase N-terminal" evidence="9">
    <location>
        <begin position="36"/>
        <end position="91"/>
    </location>
</feature>
<dbReference type="PANTHER" id="PTHR24095:SF14">
    <property type="entry name" value="ACETYL-COENZYME A SYNTHETASE 1"/>
    <property type="match status" value="1"/>
</dbReference>
<dbReference type="InterPro" id="IPR032387">
    <property type="entry name" value="ACAS_N"/>
</dbReference>
<evidence type="ECO:0000256" key="3">
    <source>
        <dbReference type="ARBA" id="ARBA00022741"/>
    </source>
</evidence>
<evidence type="ECO:0000256" key="1">
    <source>
        <dbReference type="ARBA" id="ARBA00006432"/>
    </source>
</evidence>
<dbReference type="InterPro" id="IPR042099">
    <property type="entry name" value="ANL_N_sf"/>
</dbReference>
<comment type="similarity">
    <text evidence="1">Belongs to the ATP-dependent AMP-binding enzyme family.</text>
</comment>
<dbReference type="GO" id="GO:0005524">
    <property type="term" value="F:ATP binding"/>
    <property type="evidence" value="ECO:0007669"/>
    <property type="project" value="UniProtKB-KW"/>
</dbReference>
<feature type="domain" description="AMP-binding enzyme C-terminal" evidence="8">
    <location>
        <begin position="545"/>
        <end position="623"/>
    </location>
</feature>
<evidence type="ECO:0000256" key="4">
    <source>
        <dbReference type="ARBA" id="ARBA00022840"/>
    </source>
</evidence>
<sequence length="683" mass="76526">MSQEHYTSTLTQQAGTYLPPLHGKASAWVCGNEEAEAIYMQALEKPEEFWEGRASQLLHWFKRWDKVLEADEERHKYRWFTGGKLNASFNCIDRHILIGRRNKAALIWQGEREMDVRCYTYQMLYTEVCRVAHALSSLRVRKGDRVALYMPMIPELVIAMLACARIGAIHTAIFSGYAEGGVRSRIQGAKAKIVITADAAVRAGKFKPLKANLDPILEKCPSVAHVVVVNHAELFDVKMMPNRDIWWHDLIEDFTLDVDFPCERMNSTDPLFLLHTSGSTGKPTGVLHSTGGYLTYAAHTTQWIFDMHDDDVHWCTADIGWITGHTYGVYGPLALGATVLMFEGVPTWPKPDRYWRIVEKFRVNILYTAPTVIRSLMRMGEAWAERYDLGTLRILGSVGEPISPEVWQWFYKNIGNSELPIVDTWWQTETGGAMIAPLPYATKLKPGSATKPLPGIDAAIMRDDSTPDLDGSADRRSGHLVIRKPWPGIMLGVYNDEEKYQSYFSRFGCYESGDGAEVDEDGYYWILGRIDDSINVSGHRLSTAEIEAVLVSCPEIAEAAVVPMPHALKGEAIYAYVVTRDEVAWSDTLRKKLLDTVRRDIGALASPEYIQFAEALPKTHSGKVIRRLLRKIAGGSSLEELGELTTVAHPEVIKPIIYGHQNILLGQHETASMEAEAAADGRG</sequence>
<reference evidence="10" key="1">
    <citation type="journal article" date="2021" name="PeerJ">
        <title>Extensive microbial diversity within the chicken gut microbiome revealed by metagenomics and culture.</title>
        <authorList>
            <person name="Gilroy R."/>
            <person name="Ravi A."/>
            <person name="Getino M."/>
            <person name="Pursley I."/>
            <person name="Horton D.L."/>
            <person name="Alikhan N.F."/>
            <person name="Baker D."/>
            <person name="Gharbi K."/>
            <person name="Hall N."/>
            <person name="Watson M."/>
            <person name="Adriaenssens E.M."/>
            <person name="Foster-Nyarko E."/>
            <person name="Jarju S."/>
            <person name="Secka A."/>
            <person name="Antonio M."/>
            <person name="Oren A."/>
            <person name="Chaudhuri R.R."/>
            <person name="La Ragione R."/>
            <person name="Hildebrand F."/>
            <person name="Pallen M.J."/>
        </authorList>
    </citation>
    <scope>NUCLEOTIDE SEQUENCE</scope>
    <source>
        <strain evidence="10">ChiHecec2B26-446</strain>
    </source>
</reference>
<evidence type="ECO:0000313" key="11">
    <source>
        <dbReference type="Proteomes" id="UP000886752"/>
    </source>
</evidence>
<evidence type="ECO:0000259" key="7">
    <source>
        <dbReference type="Pfam" id="PF00501"/>
    </source>
</evidence>
<evidence type="ECO:0000313" key="10">
    <source>
        <dbReference type="EMBL" id="HIV99941.1"/>
    </source>
</evidence>
<dbReference type="InterPro" id="IPR011904">
    <property type="entry name" value="Ac_CoA_lig"/>
</dbReference>
<dbReference type="AlphaFoldDB" id="A0A9D1PWK2"/>
<gene>
    <name evidence="10" type="primary">acs</name>
    <name evidence="10" type="ORF">H9894_01960</name>
</gene>
<evidence type="ECO:0000256" key="5">
    <source>
        <dbReference type="ARBA" id="ARBA00022990"/>
    </source>
</evidence>
<dbReference type="SUPFAM" id="SSF56801">
    <property type="entry name" value="Acetyl-CoA synthetase-like"/>
    <property type="match status" value="1"/>
</dbReference>
<proteinExistence type="inferred from homology"/>